<dbReference type="Proteomes" id="UP000681340">
    <property type="component" value="Unassembled WGS sequence"/>
</dbReference>
<dbReference type="RefSeq" id="WP_212990736.1">
    <property type="nucleotide sequence ID" value="NZ_BAABEA010000025.1"/>
</dbReference>
<name>A0A919SIT3_9ACTN</name>
<proteinExistence type="predicted"/>
<keyword evidence="1" id="KW-0812">Transmembrane</keyword>
<keyword evidence="1" id="KW-1133">Transmembrane helix</keyword>
<evidence type="ECO:0000313" key="3">
    <source>
        <dbReference type="Proteomes" id="UP000681340"/>
    </source>
</evidence>
<gene>
    <name evidence="2" type="ORF">Aau02nite_47530</name>
</gene>
<sequence>MFLLGLVVVGLRSTPIVNNMLAGFVGPVAFFAAEPEHPLPGIATLVAAGAIGALAAFTCQILQRRLAA</sequence>
<evidence type="ECO:0000313" key="2">
    <source>
        <dbReference type="EMBL" id="GIM71753.1"/>
    </source>
</evidence>
<keyword evidence="3" id="KW-1185">Reference proteome</keyword>
<reference evidence="2" key="1">
    <citation type="submission" date="2021-03" db="EMBL/GenBank/DDBJ databases">
        <title>Whole genome shotgun sequence of Actinoplanes auranticolor NBRC 12245.</title>
        <authorList>
            <person name="Komaki H."/>
            <person name="Tamura T."/>
        </authorList>
    </citation>
    <scope>NUCLEOTIDE SEQUENCE</scope>
    <source>
        <strain evidence="2">NBRC 12245</strain>
    </source>
</reference>
<feature type="transmembrane region" description="Helical" evidence="1">
    <location>
        <begin position="42"/>
        <end position="62"/>
    </location>
</feature>
<accession>A0A919SIT3</accession>
<comment type="caution">
    <text evidence="2">The sequence shown here is derived from an EMBL/GenBank/DDBJ whole genome shotgun (WGS) entry which is preliminary data.</text>
</comment>
<organism evidence="2 3">
    <name type="scientific">Actinoplanes auranticolor</name>
    <dbReference type="NCBI Taxonomy" id="47988"/>
    <lineage>
        <taxon>Bacteria</taxon>
        <taxon>Bacillati</taxon>
        <taxon>Actinomycetota</taxon>
        <taxon>Actinomycetes</taxon>
        <taxon>Micromonosporales</taxon>
        <taxon>Micromonosporaceae</taxon>
        <taxon>Actinoplanes</taxon>
    </lineage>
</organism>
<evidence type="ECO:0000256" key="1">
    <source>
        <dbReference type="SAM" id="Phobius"/>
    </source>
</evidence>
<dbReference type="EMBL" id="BOQL01000038">
    <property type="protein sequence ID" value="GIM71753.1"/>
    <property type="molecule type" value="Genomic_DNA"/>
</dbReference>
<protein>
    <submittedName>
        <fullName evidence="2">Uncharacterized protein</fullName>
    </submittedName>
</protein>
<dbReference type="AlphaFoldDB" id="A0A919SIT3"/>
<keyword evidence="1" id="KW-0472">Membrane</keyword>